<evidence type="ECO:0000313" key="3">
    <source>
        <dbReference type="EMBL" id="KAK7448490.1"/>
    </source>
</evidence>
<comment type="caution">
    <text evidence="2">The sequence shown here is derived from an EMBL/GenBank/DDBJ whole genome shotgun (WGS) entry which is preliminary data.</text>
</comment>
<accession>A0ABR1J1G5</accession>
<feature type="compositionally biased region" description="Polar residues" evidence="1">
    <location>
        <begin position="152"/>
        <end position="165"/>
    </location>
</feature>
<protein>
    <recommendedName>
        <fullName evidence="5">Protein kinase domain-containing protein</fullName>
    </recommendedName>
</protein>
<organism evidence="2 4">
    <name type="scientific">Marasmiellus scandens</name>
    <dbReference type="NCBI Taxonomy" id="2682957"/>
    <lineage>
        <taxon>Eukaryota</taxon>
        <taxon>Fungi</taxon>
        <taxon>Dikarya</taxon>
        <taxon>Basidiomycota</taxon>
        <taxon>Agaricomycotina</taxon>
        <taxon>Agaricomycetes</taxon>
        <taxon>Agaricomycetidae</taxon>
        <taxon>Agaricales</taxon>
        <taxon>Marasmiineae</taxon>
        <taxon>Omphalotaceae</taxon>
        <taxon>Marasmiellus</taxon>
    </lineage>
</organism>
<dbReference type="EMBL" id="JBANRG010000038">
    <property type="protein sequence ID" value="KAK7448490.1"/>
    <property type="molecule type" value="Genomic_DNA"/>
</dbReference>
<feature type="region of interest" description="Disordered" evidence="1">
    <location>
        <begin position="151"/>
        <end position="180"/>
    </location>
</feature>
<gene>
    <name evidence="3" type="ORF">VKT23_013751</name>
    <name evidence="2" type="ORF">VKT23_014324</name>
</gene>
<keyword evidence="4" id="KW-1185">Reference proteome</keyword>
<evidence type="ECO:0000256" key="1">
    <source>
        <dbReference type="SAM" id="MobiDB-lite"/>
    </source>
</evidence>
<name>A0ABR1J1G5_9AGAR</name>
<reference evidence="2 4" key="1">
    <citation type="submission" date="2024-01" db="EMBL/GenBank/DDBJ databases">
        <title>A draft genome for the cacao thread blight pathogen Marasmiellus scandens.</title>
        <authorList>
            <person name="Baruah I.K."/>
            <person name="Leung J."/>
            <person name="Bukari Y."/>
            <person name="Amoako-Attah I."/>
            <person name="Meinhardt L.W."/>
            <person name="Bailey B.A."/>
            <person name="Cohen S.P."/>
        </authorList>
    </citation>
    <scope>NUCLEOTIDE SEQUENCE [LARGE SCALE GENOMIC DNA]</scope>
    <source>
        <strain evidence="2 4">GH-19</strain>
    </source>
</reference>
<evidence type="ECO:0000313" key="4">
    <source>
        <dbReference type="Proteomes" id="UP001498398"/>
    </source>
</evidence>
<sequence length="610" mass="67872">MTSRDVRLKCKCYVFTGEKLSSQRSFSLVTQPYDTVKGLAQKVKNETQIKSHITLYKAEDLYCEPVGTIHERVGAWLEQHIEEALDDVFSGLAGEIWPEGGDWSLPRKYDLVAVDQSALNSLQIIRSLPDPALRLRTSTINEHISLLESLATAPSPSSGSHNPESCYTGPSGARGGRPATYHGPSNALFDPYLAQLSHELRNLHLVEVTSEVIHAAYRLLTISANFYPDDSARGQAVQLILREIFPGGVWQTRIANGQAKPVAFWLLSLIFELKNEKGNGGDPEVQTILDYIKILSDEELSGHFRTRSNCPSILLSLAGEQLNISTAICTDAVYVEGLYTENLRGSYDLDDRVLRLAQVLQSVKNAFDGLSLFYTGLRANDLPADGSALFPRPVHADAPHPELIDTLGLCFLYKLSRKGGLVGDDQTERQQNMYHALYVALSDGASSSIPAGEVLVKFAQRYNVHAHKLLADADLAPKLYYHCPVLGGYTMVVMERITGHMAWTWELGKLKMPHAVYAGVERAVGLLHHEDIVFGDLRLPNIMVRRDDHLPFLVDFDWAAKEGEGRYPATLFVEGIDNHWASGVERYGLMAKEHDLYMLKRLKNACEMPE</sequence>
<dbReference type="SUPFAM" id="SSF56112">
    <property type="entry name" value="Protein kinase-like (PK-like)"/>
    <property type="match status" value="1"/>
</dbReference>
<dbReference type="EMBL" id="JBANRG010000042">
    <property type="protein sequence ID" value="KAK7447112.1"/>
    <property type="molecule type" value="Genomic_DNA"/>
</dbReference>
<evidence type="ECO:0008006" key="5">
    <source>
        <dbReference type="Google" id="ProtNLM"/>
    </source>
</evidence>
<dbReference type="Proteomes" id="UP001498398">
    <property type="component" value="Unassembled WGS sequence"/>
</dbReference>
<dbReference type="InterPro" id="IPR011009">
    <property type="entry name" value="Kinase-like_dom_sf"/>
</dbReference>
<proteinExistence type="predicted"/>
<evidence type="ECO:0000313" key="2">
    <source>
        <dbReference type="EMBL" id="KAK7447112.1"/>
    </source>
</evidence>